<evidence type="ECO:0000256" key="8">
    <source>
        <dbReference type="SAM" id="MobiDB-lite"/>
    </source>
</evidence>
<organism evidence="10 11">
    <name type="scientific">Lasiodiplodia theobromae</name>
    <dbReference type="NCBI Taxonomy" id="45133"/>
    <lineage>
        <taxon>Eukaryota</taxon>
        <taxon>Fungi</taxon>
        <taxon>Dikarya</taxon>
        <taxon>Ascomycota</taxon>
        <taxon>Pezizomycotina</taxon>
        <taxon>Dothideomycetes</taxon>
        <taxon>Dothideomycetes incertae sedis</taxon>
        <taxon>Botryosphaeriales</taxon>
        <taxon>Botryosphaeriaceae</taxon>
        <taxon>Lasiodiplodia</taxon>
    </lineage>
</organism>
<evidence type="ECO:0000313" key="11">
    <source>
        <dbReference type="Proteomes" id="UP000325902"/>
    </source>
</evidence>
<name>A0A5N5DGI3_9PEZI</name>
<sequence>MAPQHSGSWQRHMASMSMSASYDSQSRLHTSPMANMPSSQAYTTTSAQLDHQLPFFQTCGPQTSVPAYSTSFAYEPLDFNQNFYQQNPQSFPPSSFPSGLPQTSYPLDGRGQPIKPEMGSPVEPYQQMGDLNLSGDDYRVASSGESDNGGAGVNFNTDVDTLMRAIQAKQKTPEERLPAPKEQPPKKSSEKGKKRYECDMPGCNKSFYQKTHLDIHRRAHTGFKPFVCKEPSCGQRFSQLGNLKTHERRHTGERPYNCDICGKTFAQRGNVRAHKIVHQHVKPFTCKLEGCGKQFTQLGNLKSHQNKFHAPMLRYLTAKFAQIRETDTVPPQDRELFEYFASLYKNSNKGIKGRGKDRRISTIPSASSGNSTTPPAGSASSSSSTTPVASTAPPSALSTPVSSTAPIGSYGASSAAVGMTSPYSTVSTASGRSYTSASTGAGIPPPGSARYSHSVSSRSPSLSSVDSEMHGQQLHQQHSPYSGYGAAAPATNYGLPPPQPHHPQHAQISQQHVQLPPPGPYLQQQQQQQQQQQHHHHQQAPHGYSNLMY</sequence>
<dbReference type="FunFam" id="3.30.160.60:FF:000557">
    <property type="entry name" value="zinc finger and SCAN domain-containing protein 29"/>
    <property type="match status" value="1"/>
</dbReference>
<dbReference type="EMBL" id="VCHE01000020">
    <property type="protein sequence ID" value="KAB2576885.1"/>
    <property type="molecule type" value="Genomic_DNA"/>
</dbReference>
<evidence type="ECO:0000256" key="1">
    <source>
        <dbReference type="ARBA" id="ARBA00004123"/>
    </source>
</evidence>
<dbReference type="SMART" id="SM00355">
    <property type="entry name" value="ZnF_C2H2"/>
    <property type="match status" value="4"/>
</dbReference>
<feature type="compositionally biased region" description="Low complexity" evidence="8">
    <location>
        <begin position="448"/>
        <end position="466"/>
    </location>
</feature>
<feature type="compositionally biased region" description="Low complexity" evidence="8">
    <location>
        <begin position="523"/>
        <end position="532"/>
    </location>
</feature>
<feature type="domain" description="C2H2-type" evidence="9">
    <location>
        <begin position="196"/>
        <end position="225"/>
    </location>
</feature>
<dbReference type="FunFam" id="3.30.160.60:FF:000072">
    <property type="entry name" value="zinc finger protein 143 isoform X1"/>
    <property type="match status" value="2"/>
</dbReference>
<dbReference type="InterPro" id="IPR050888">
    <property type="entry name" value="ZnF_C2H2-type_TF"/>
</dbReference>
<dbReference type="PROSITE" id="PS00028">
    <property type="entry name" value="ZINC_FINGER_C2H2_1"/>
    <property type="match status" value="4"/>
</dbReference>
<feature type="domain" description="C2H2-type" evidence="9">
    <location>
        <begin position="226"/>
        <end position="255"/>
    </location>
</feature>
<evidence type="ECO:0000256" key="2">
    <source>
        <dbReference type="ARBA" id="ARBA00022723"/>
    </source>
</evidence>
<gene>
    <name evidence="10" type="primary">AZF1</name>
    <name evidence="10" type="ORF">DBV05_g4472</name>
</gene>
<proteinExistence type="predicted"/>
<dbReference type="FunFam" id="3.30.160.60:FF:002157">
    <property type="entry name" value="Transcription factor"/>
    <property type="match status" value="1"/>
</dbReference>
<keyword evidence="2" id="KW-0479">Metal-binding</keyword>
<dbReference type="Pfam" id="PF00096">
    <property type="entry name" value="zf-C2H2"/>
    <property type="match status" value="4"/>
</dbReference>
<comment type="caution">
    <text evidence="10">The sequence shown here is derived from an EMBL/GenBank/DDBJ whole genome shotgun (WGS) entry which is preliminary data.</text>
</comment>
<feature type="domain" description="C2H2-type" evidence="9">
    <location>
        <begin position="256"/>
        <end position="283"/>
    </location>
</feature>
<evidence type="ECO:0000313" key="10">
    <source>
        <dbReference type="EMBL" id="KAB2576885.1"/>
    </source>
</evidence>
<dbReference type="GO" id="GO:0008270">
    <property type="term" value="F:zinc ion binding"/>
    <property type="evidence" value="ECO:0007669"/>
    <property type="project" value="UniProtKB-KW"/>
</dbReference>
<dbReference type="PROSITE" id="PS50157">
    <property type="entry name" value="ZINC_FINGER_C2H2_2"/>
    <property type="match status" value="4"/>
</dbReference>
<evidence type="ECO:0000259" key="9">
    <source>
        <dbReference type="PROSITE" id="PS50157"/>
    </source>
</evidence>
<accession>A0A5N5DGI3</accession>
<dbReference type="PANTHER" id="PTHR24406">
    <property type="entry name" value="TRANSCRIPTIONAL REPRESSOR CTCFL-RELATED"/>
    <property type="match status" value="1"/>
</dbReference>
<keyword evidence="5" id="KW-0862">Zinc</keyword>
<dbReference type="GO" id="GO:0000981">
    <property type="term" value="F:DNA-binding transcription factor activity, RNA polymerase II-specific"/>
    <property type="evidence" value="ECO:0007669"/>
    <property type="project" value="UniProtKB-ARBA"/>
</dbReference>
<evidence type="ECO:0000256" key="3">
    <source>
        <dbReference type="ARBA" id="ARBA00022737"/>
    </source>
</evidence>
<comment type="subcellular location">
    <subcellularLocation>
        <location evidence="1">Nucleus</location>
    </subcellularLocation>
</comment>
<dbReference type="Proteomes" id="UP000325902">
    <property type="component" value="Unassembled WGS sequence"/>
</dbReference>
<protein>
    <submittedName>
        <fullName evidence="10">Asparagine-rich zinc finger protein AZF1</fullName>
    </submittedName>
</protein>
<feature type="region of interest" description="Disordered" evidence="8">
    <location>
        <begin position="348"/>
        <end position="549"/>
    </location>
</feature>
<dbReference type="InterPro" id="IPR013087">
    <property type="entry name" value="Znf_C2H2_type"/>
</dbReference>
<feature type="region of interest" description="Disordered" evidence="8">
    <location>
        <begin position="20"/>
        <end position="45"/>
    </location>
</feature>
<evidence type="ECO:0000256" key="4">
    <source>
        <dbReference type="ARBA" id="ARBA00022771"/>
    </source>
</evidence>
<feature type="compositionally biased region" description="Polar residues" evidence="8">
    <location>
        <begin position="22"/>
        <end position="45"/>
    </location>
</feature>
<keyword evidence="3" id="KW-0677">Repeat</keyword>
<evidence type="ECO:0000256" key="7">
    <source>
        <dbReference type="PROSITE-ProRule" id="PRU00042"/>
    </source>
</evidence>
<keyword evidence="6" id="KW-0539">Nucleus</keyword>
<dbReference type="InterPro" id="IPR036236">
    <property type="entry name" value="Znf_C2H2_sf"/>
</dbReference>
<feature type="compositionally biased region" description="Polar residues" evidence="8">
    <location>
        <begin position="421"/>
        <end position="439"/>
    </location>
</feature>
<feature type="compositionally biased region" description="Basic and acidic residues" evidence="8">
    <location>
        <begin position="171"/>
        <end position="197"/>
    </location>
</feature>
<dbReference type="AlphaFoldDB" id="A0A5N5DGI3"/>
<reference evidence="10 11" key="1">
    <citation type="journal article" date="2019" name="Sci. Rep.">
        <title>A multi-omics analysis of the grapevine pathogen Lasiodiplodia theobromae reveals that temperature affects the expression of virulence- and pathogenicity-related genes.</title>
        <authorList>
            <person name="Felix C."/>
            <person name="Meneses R."/>
            <person name="Goncalves M.F.M."/>
            <person name="Tilleman L."/>
            <person name="Duarte A.S."/>
            <person name="Jorrin-Novo J.V."/>
            <person name="Van de Peer Y."/>
            <person name="Deforce D."/>
            <person name="Van Nieuwerburgh F."/>
            <person name="Esteves A.C."/>
            <person name="Alves A."/>
        </authorList>
    </citation>
    <scope>NUCLEOTIDE SEQUENCE [LARGE SCALE GENOMIC DNA]</scope>
    <source>
        <strain evidence="10 11">LA-SOL3</strain>
    </source>
</reference>
<dbReference type="GO" id="GO:0005634">
    <property type="term" value="C:nucleus"/>
    <property type="evidence" value="ECO:0007669"/>
    <property type="project" value="UniProtKB-SubCell"/>
</dbReference>
<dbReference type="SUPFAM" id="SSF57667">
    <property type="entry name" value="beta-beta-alpha zinc fingers"/>
    <property type="match status" value="3"/>
</dbReference>
<feature type="region of interest" description="Disordered" evidence="8">
    <location>
        <begin position="169"/>
        <end position="197"/>
    </location>
</feature>
<dbReference type="GO" id="GO:0000978">
    <property type="term" value="F:RNA polymerase II cis-regulatory region sequence-specific DNA binding"/>
    <property type="evidence" value="ECO:0007669"/>
    <property type="project" value="UniProtKB-ARBA"/>
</dbReference>
<evidence type="ECO:0000256" key="5">
    <source>
        <dbReference type="ARBA" id="ARBA00022833"/>
    </source>
</evidence>
<dbReference type="OrthoDB" id="427030at2759"/>
<feature type="compositionally biased region" description="Low complexity" evidence="8">
    <location>
        <begin position="371"/>
        <end position="406"/>
    </location>
</feature>
<dbReference type="Gene3D" id="3.30.160.60">
    <property type="entry name" value="Classic Zinc Finger"/>
    <property type="match status" value="4"/>
</dbReference>
<evidence type="ECO:0000256" key="6">
    <source>
        <dbReference type="ARBA" id="ARBA00023242"/>
    </source>
</evidence>
<keyword evidence="11" id="KW-1185">Reference proteome</keyword>
<feature type="domain" description="C2H2-type" evidence="9">
    <location>
        <begin position="284"/>
        <end position="310"/>
    </location>
</feature>
<keyword evidence="4 7" id="KW-0863">Zinc-finger</keyword>